<evidence type="ECO:0008006" key="3">
    <source>
        <dbReference type="Google" id="ProtNLM"/>
    </source>
</evidence>
<dbReference type="RefSeq" id="WP_087414767.1">
    <property type="nucleotide sequence ID" value="NZ_NFKL01000007.1"/>
</dbReference>
<organism evidence="1 2">
    <name type="scientific">Butyricicoccus pullicaecorum</name>
    <dbReference type="NCBI Taxonomy" id="501571"/>
    <lineage>
        <taxon>Bacteria</taxon>
        <taxon>Bacillati</taxon>
        <taxon>Bacillota</taxon>
        <taxon>Clostridia</taxon>
        <taxon>Eubacteriales</taxon>
        <taxon>Butyricicoccaceae</taxon>
        <taxon>Butyricicoccus</taxon>
    </lineage>
</organism>
<evidence type="ECO:0000313" key="2">
    <source>
        <dbReference type="Proteomes" id="UP000195326"/>
    </source>
</evidence>
<evidence type="ECO:0000313" key="1">
    <source>
        <dbReference type="EMBL" id="OUP59079.1"/>
    </source>
</evidence>
<dbReference type="EMBL" id="NFKL01000007">
    <property type="protein sequence ID" value="OUP59079.1"/>
    <property type="molecule type" value="Genomic_DNA"/>
</dbReference>
<gene>
    <name evidence="1" type="ORF">B5F15_06335</name>
</gene>
<sequence>MTFVIDGQQYDLLVTSLERKATVKDGKNSTTTLSGEYKRDVTGTYYDYSMEIEFRTEDASQYDSLYEVLTAPQNQAHSVTLPYGQRTITFDAYISTSSDKIKVKRNSVTIWGGLSLEFKAIKPQRRPTA</sequence>
<reference evidence="2" key="1">
    <citation type="submission" date="2017-04" db="EMBL/GenBank/DDBJ databases">
        <title>Function of individual gut microbiota members based on whole genome sequencing of pure cultures obtained from chicken caecum.</title>
        <authorList>
            <person name="Medvecky M."/>
            <person name="Cejkova D."/>
            <person name="Polansky O."/>
            <person name="Karasova D."/>
            <person name="Kubasova T."/>
            <person name="Cizek A."/>
            <person name="Rychlik I."/>
        </authorList>
    </citation>
    <scope>NUCLEOTIDE SEQUENCE [LARGE SCALE GENOMIC DNA]</scope>
    <source>
        <strain evidence="2">An179</strain>
    </source>
</reference>
<dbReference type="AlphaFoldDB" id="A0A1Y4LTX8"/>
<proteinExistence type="predicted"/>
<comment type="caution">
    <text evidence="1">The sequence shown here is derived from an EMBL/GenBank/DDBJ whole genome shotgun (WGS) entry which is preliminary data.</text>
</comment>
<name>A0A1Y4LTX8_9FIRM</name>
<protein>
    <recommendedName>
        <fullName evidence="3">Phage tail protein</fullName>
    </recommendedName>
</protein>
<accession>A0A1Y4LTX8</accession>
<dbReference type="Proteomes" id="UP000195326">
    <property type="component" value="Unassembled WGS sequence"/>
</dbReference>